<keyword evidence="3 5" id="KW-0460">Magnesium</keyword>
<dbReference type="InterPro" id="IPR015813">
    <property type="entry name" value="Pyrv/PenolPyrv_kinase-like_dom"/>
</dbReference>
<dbReference type="InterPro" id="IPR011206">
    <property type="entry name" value="Citrate_lyase_beta/mcl1/mcl2"/>
</dbReference>
<dbReference type="Pfam" id="PF03328">
    <property type="entry name" value="HpcH_HpaI"/>
    <property type="match status" value="1"/>
</dbReference>
<evidence type="ECO:0000256" key="1">
    <source>
        <dbReference type="ARBA" id="ARBA00001946"/>
    </source>
</evidence>
<accession>A0A239L204</accession>
<dbReference type="Proteomes" id="UP000198318">
    <property type="component" value="Unassembled WGS sequence"/>
</dbReference>
<dbReference type="GO" id="GO:0006107">
    <property type="term" value="P:oxaloacetate metabolic process"/>
    <property type="evidence" value="ECO:0007669"/>
    <property type="project" value="TreeGrafter"/>
</dbReference>
<comment type="cofactor">
    <cofactor evidence="1">
        <name>Mg(2+)</name>
        <dbReference type="ChEBI" id="CHEBI:18420"/>
    </cofactor>
</comment>
<evidence type="ECO:0000256" key="4">
    <source>
        <dbReference type="PIRSR" id="PIRSR015582-1"/>
    </source>
</evidence>
<evidence type="ECO:0000259" key="6">
    <source>
        <dbReference type="Pfam" id="PF03328"/>
    </source>
</evidence>
<dbReference type="AlphaFoldDB" id="A0A239L204"/>
<dbReference type="PIRSF" id="PIRSF015582">
    <property type="entry name" value="Cit_lyase_B"/>
    <property type="match status" value="1"/>
</dbReference>
<dbReference type="EMBL" id="FZOR01000020">
    <property type="protein sequence ID" value="SNT24012.1"/>
    <property type="molecule type" value="Genomic_DNA"/>
</dbReference>
<keyword evidence="7" id="KW-0456">Lyase</keyword>
<protein>
    <submittedName>
        <fullName evidence="7">Citrate lyase subunit beta / citryl-CoA lyase</fullName>
    </submittedName>
</protein>
<organism evidence="7 8">
    <name type="scientific">Actinomadura meyerae</name>
    <dbReference type="NCBI Taxonomy" id="240840"/>
    <lineage>
        <taxon>Bacteria</taxon>
        <taxon>Bacillati</taxon>
        <taxon>Actinomycetota</taxon>
        <taxon>Actinomycetes</taxon>
        <taxon>Streptosporangiales</taxon>
        <taxon>Thermomonosporaceae</taxon>
        <taxon>Actinomadura</taxon>
    </lineage>
</organism>
<keyword evidence="2 5" id="KW-0479">Metal-binding</keyword>
<feature type="domain" description="HpcH/HpaI aldolase/citrate lyase" evidence="6">
    <location>
        <begin position="5"/>
        <end position="214"/>
    </location>
</feature>
<dbReference type="PANTHER" id="PTHR32308">
    <property type="entry name" value="LYASE BETA SUBUNIT, PUTATIVE (AFU_ORTHOLOGUE AFUA_4G13030)-RELATED"/>
    <property type="match status" value="1"/>
</dbReference>
<dbReference type="GO" id="GO:0000287">
    <property type="term" value="F:magnesium ion binding"/>
    <property type="evidence" value="ECO:0007669"/>
    <property type="project" value="TreeGrafter"/>
</dbReference>
<dbReference type="RefSeq" id="WP_089327795.1">
    <property type="nucleotide sequence ID" value="NZ_FZOR01000020.1"/>
</dbReference>
<sequence length="273" mass="28345">MRTTALYVPGDRPDRLAKALRSGAAELIVDLEDAVPVAAKERTRAEVAARLRTLPPDRPAVTVRINPGEQGLADARAVAGPGLDGLCAAKTESPADLRALDGVLTAAGLPELPVVPLLESAAAVFAAREIASAPRVAGLQLGEADLAADLGVTPGPDEAELLWARSQVVAASAAAGLPAPIAPVSTEFRDLDAFRATTLRLKRLGFHGRACIHPAQLPVADEVFTPSPEEVERARALLAGYEESLASGSAVFTDAAGRLVDEAVIRTARRLLS</sequence>
<dbReference type="InterPro" id="IPR040442">
    <property type="entry name" value="Pyrv_kinase-like_dom_sf"/>
</dbReference>
<evidence type="ECO:0000313" key="7">
    <source>
        <dbReference type="EMBL" id="SNT24012.1"/>
    </source>
</evidence>
<evidence type="ECO:0000256" key="5">
    <source>
        <dbReference type="PIRSR" id="PIRSR015582-2"/>
    </source>
</evidence>
<feature type="binding site" evidence="4">
    <location>
        <position position="119"/>
    </location>
    <ligand>
        <name>substrate</name>
    </ligand>
</feature>
<dbReference type="InterPro" id="IPR005000">
    <property type="entry name" value="Aldolase/citrate-lyase_domain"/>
</dbReference>
<gene>
    <name evidence="7" type="ORF">SAMN05443665_102081</name>
</gene>
<feature type="binding site" evidence="5">
    <location>
        <position position="119"/>
    </location>
    <ligand>
        <name>Mg(2+)</name>
        <dbReference type="ChEBI" id="CHEBI:18420"/>
    </ligand>
</feature>
<evidence type="ECO:0000256" key="3">
    <source>
        <dbReference type="ARBA" id="ARBA00022842"/>
    </source>
</evidence>
<feature type="binding site" evidence="4">
    <location>
        <position position="64"/>
    </location>
    <ligand>
        <name>substrate</name>
    </ligand>
</feature>
<reference evidence="7 8" key="1">
    <citation type="submission" date="2017-06" db="EMBL/GenBank/DDBJ databases">
        <authorList>
            <person name="Kim H.J."/>
            <person name="Triplett B.A."/>
        </authorList>
    </citation>
    <scope>NUCLEOTIDE SEQUENCE [LARGE SCALE GENOMIC DNA]</scope>
    <source>
        <strain evidence="7 8">DSM 44715</strain>
    </source>
</reference>
<dbReference type="PANTHER" id="PTHR32308:SF0">
    <property type="entry name" value="HPCH_HPAI ALDOLASE_CITRATE LYASE DOMAIN-CONTAINING PROTEIN"/>
    <property type="match status" value="1"/>
</dbReference>
<evidence type="ECO:0000313" key="8">
    <source>
        <dbReference type="Proteomes" id="UP000198318"/>
    </source>
</evidence>
<feature type="binding site" evidence="5">
    <location>
        <position position="145"/>
    </location>
    <ligand>
        <name>Mg(2+)</name>
        <dbReference type="ChEBI" id="CHEBI:18420"/>
    </ligand>
</feature>
<dbReference type="GO" id="GO:0016829">
    <property type="term" value="F:lyase activity"/>
    <property type="evidence" value="ECO:0007669"/>
    <property type="project" value="UniProtKB-KW"/>
</dbReference>
<proteinExistence type="predicted"/>
<dbReference type="Gene3D" id="3.20.20.60">
    <property type="entry name" value="Phosphoenolpyruvate-binding domains"/>
    <property type="match status" value="1"/>
</dbReference>
<name>A0A239L204_9ACTN</name>
<keyword evidence="8" id="KW-1185">Reference proteome</keyword>
<dbReference type="SUPFAM" id="SSF51621">
    <property type="entry name" value="Phosphoenolpyruvate/pyruvate domain"/>
    <property type="match status" value="1"/>
</dbReference>
<evidence type="ECO:0000256" key="2">
    <source>
        <dbReference type="ARBA" id="ARBA00022723"/>
    </source>
</evidence>
<dbReference type="OrthoDB" id="4322898at2"/>